<dbReference type="Proteomes" id="UP001060215">
    <property type="component" value="Chromosome 6"/>
</dbReference>
<accession>A0ACC0IDT2</accession>
<evidence type="ECO:0000313" key="1">
    <source>
        <dbReference type="EMBL" id="KAI8023389.1"/>
    </source>
</evidence>
<organism evidence="1 2">
    <name type="scientific">Camellia lanceoleosa</name>
    <dbReference type="NCBI Taxonomy" id="1840588"/>
    <lineage>
        <taxon>Eukaryota</taxon>
        <taxon>Viridiplantae</taxon>
        <taxon>Streptophyta</taxon>
        <taxon>Embryophyta</taxon>
        <taxon>Tracheophyta</taxon>
        <taxon>Spermatophyta</taxon>
        <taxon>Magnoliopsida</taxon>
        <taxon>eudicotyledons</taxon>
        <taxon>Gunneridae</taxon>
        <taxon>Pentapetalae</taxon>
        <taxon>asterids</taxon>
        <taxon>Ericales</taxon>
        <taxon>Theaceae</taxon>
        <taxon>Camellia</taxon>
    </lineage>
</organism>
<evidence type="ECO:0000313" key="2">
    <source>
        <dbReference type="Proteomes" id="UP001060215"/>
    </source>
</evidence>
<name>A0ACC0IDT2_9ERIC</name>
<sequence length="121" mass="13294">MLGKQNEMKRVFLNLCLLALPGVRTEHLKRVLSHPQALAQSDIILSKLGATRENVNGKLPVLLRLTLGQLVASNELRDAGAIASARAAEIYGLDILAERIQELFTKLIEKNTYGMGSKKSK</sequence>
<proteinExistence type="predicted"/>
<gene>
    <name evidence="1" type="ORF">LOK49_LG03G03790</name>
</gene>
<protein>
    <submittedName>
        <fullName evidence="1">Uncharacterized protein</fullName>
    </submittedName>
</protein>
<keyword evidence="2" id="KW-1185">Reference proteome</keyword>
<dbReference type="EMBL" id="CM045763">
    <property type="protein sequence ID" value="KAI8023389.1"/>
    <property type="molecule type" value="Genomic_DNA"/>
</dbReference>
<comment type="caution">
    <text evidence="1">The sequence shown here is derived from an EMBL/GenBank/DDBJ whole genome shotgun (WGS) entry which is preliminary data.</text>
</comment>
<reference evidence="1 2" key="1">
    <citation type="journal article" date="2022" name="Plant J.">
        <title>Chromosome-level genome of Camellia lanceoleosa provides a valuable resource for understanding genome evolution and self-incompatibility.</title>
        <authorList>
            <person name="Gong W."/>
            <person name="Xiao S."/>
            <person name="Wang L."/>
            <person name="Liao Z."/>
            <person name="Chang Y."/>
            <person name="Mo W."/>
            <person name="Hu G."/>
            <person name="Li W."/>
            <person name="Zhao G."/>
            <person name="Zhu H."/>
            <person name="Hu X."/>
            <person name="Ji K."/>
            <person name="Xiang X."/>
            <person name="Song Q."/>
            <person name="Yuan D."/>
            <person name="Jin S."/>
            <person name="Zhang L."/>
        </authorList>
    </citation>
    <scope>NUCLEOTIDE SEQUENCE [LARGE SCALE GENOMIC DNA]</scope>
    <source>
        <strain evidence="1">SQ_2022a</strain>
    </source>
</reference>